<reference evidence="12 13" key="1">
    <citation type="journal article" date="2019" name="Mol. Biol. Evol.">
        <title>Blast fungal genomes show frequent chromosomal changes, gene gains and losses, and effector gene turnover.</title>
        <authorList>
            <person name="Gomez Luciano L.B."/>
            <person name="Jason Tsai I."/>
            <person name="Chuma I."/>
            <person name="Tosa Y."/>
            <person name="Chen Y.H."/>
            <person name="Li J.Y."/>
            <person name="Li M.Y."/>
            <person name="Jade Lu M.Y."/>
            <person name="Nakayashiki H."/>
            <person name="Li W.H."/>
        </authorList>
    </citation>
    <scope>NUCLEOTIDE SEQUENCE [LARGE SCALE GENOMIC DNA]</scope>
    <source>
        <strain evidence="12">MZ5-1-6</strain>
    </source>
</reference>
<organism evidence="12 13">
    <name type="scientific">Pyricularia oryzae</name>
    <name type="common">Rice blast fungus</name>
    <name type="synonym">Magnaporthe oryzae</name>
    <dbReference type="NCBI Taxonomy" id="318829"/>
    <lineage>
        <taxon>Eukaryota</taxon>
        <taxon>Fungi</taxon>
        <taxon>Dikarya</taxon>
        <taxon>Ascomycota</taxon>
        <taxon>Pezizomycotina</taxon>
        <taxon>Sordariomycetes</taxon>
        <taxon>Sordariomycetidae</taxon>
        <taxon>Magnaporthales</taxon>
        <taxon>Pyriculariaceae</taxon>
        <taxon>Pyricularia</taxon>
    </lineage>
</organism>
<dbReference type="AlphaFoldDB" id="A0A4P7MVY0"/>
<evidence type="ECO:0000256" key="3">
    <source>
        <dbReference type="ARBA" id="ARBA00009730"/>
    </source>
</evidence>
<name>A0A4P7MVY0_PYROR</name>
<evidence type="ECO:0000256" key="6">
    <source>
        <dbReference type="ARBA" id="ARBA00022833"/>
    </source>
</evidence>
<dbReference type="InterPro" id="IPR007808">
    <property type="entry name" value="Elf1"/>
</dbReference>
<dbReference type="Pfam" id="PF05129">
    <property type="entry name" value="Zn_ribbon_Elf1"/>
    <property type="match status" value="1"/>
</dbReference>
<sequence length="123" mass="13426">MGKRKSSSKPPPKKKKDPLPTQFTCLFCNHEKSVDVKLDKKMGVGNLECKICGQRFQCGINYLSAAVDVYGEWVDAADAVAEQTSLENRGSGGSSSRAKPSSSRYEEEDRYAGHGVGADDDYD</sequence>
<accession>A0A4P7MVY0</accession>
<feature type="compositionally biased region" description="Low complexity" evidence="11">
    <location>
        <begin position="94"/>
        <end position="103"/>
    </location>
</feature>
<evidence type="ECO:0000256" key="7">
    <source>
        <dbReference type="ARBA" id="ARBA00023015"/>
    </source>
</evidence>
<evidence type="ECO:0000256" key="2">
    <source>
        <dbReference type="ARBA" id="ARBA00004123"/>
    </source>
</evidence>
<dbReference type="FunFam" id="2.20.25.190:FF:000001">
    <property type="entry name" value="Transcription elongation factor 1 homolog"/>
    <property type="match status" value="1"/>
</dbReference>
<dbReference type="PANTHER" id="PTHR20934:SF0">
    <property type="entry name" value="TRANSCRIPTION ELONGATION FACTOR 1 HOMOLOG"/>
    <property type="match status" value="1"/>
</dbReference>
<evidence type="ECO:0000256" key="1">
    <source>
        <dbReference type="ARBA" id="ARBA00003357"/>
    </source>
</evidence>
<dbReference type="PANTHER" id="PTHR20934">
    <property type="entry name" value="TRANSCRIPTION ELONGATION FACTOR 1 HOMOLOG"/>
    <property type="match status" value="1"/>
</dbReference>
<evidence type="ECO:0000313" key="13">
    <source>
        <dbReference type="Proteomes" id="UP000294847"/>
    </source>
</evidence>
<dbReference type="Proteomes" id="UP000294847">
    <property type="component" value="Chromosome 1"/>
</dbReference>
<dbReference type="InterPro" id="IPR038567">
    <property type="entry name" value="T_Elf1_sf"/>
</dbReference>
<gene>
    <name evidence="12" type="ORF">PoMZ_09945</name>
</gene>
<protein>
    <recommendedName>
        <fullName evidence="10">Transcription elongation factor 1 homolog</fullName>
    </recommendedName>
</protein>
<proteinExistence type="inferred from homology"/>
<evidence type="ECO:0000256" key="8">
    <source>
        <dbReference type="ARBA" id="ARBA00023163"/>
    </source>
</evidence>
<dbReference type="GO" id="GO:0008023">
    <property type="term" value="C:transcription elongation factor complex"/>
    <property type="evidence" value="ECO:0007669"/>
    <property type="project" value="TreeGrafter"/>
</dbReference>
<keyword evidence="7 10" id="KW-0805">Transcription regulation</keyword>
<comment type="function">
    <text evidence="1 10">Transcription elongation factor implicated in the maintenance of proper chromatin structure in actively transcribed regions.</text>
</comment>
<keyword evidence="5 10" id="KW-0863">Zinc-finger</keyword>
<evidence type="ECO:0000256" key="10">
    <source>
        <dbReference type="RuleBase" id="RU364033"/>
    </source>
</evidence>
<keyword evidence="4 10" id="KW-0479">Metal-binding</keyword>
<keyword evidence="9 10" id="KW-0539">Nucleus</keyword>
<dbReference type="VEuPathDB" id="FungiDB:M_BR32_EuGene_00093441"/>
<dbReference type="SMR" id="A0A4P7MVY0"/>
<keyword evidence="8 10" id="KW-0804">Transcription</keyword>
<evidence type="ECO:0000256" key="4">
    <source>
        <dbReference type="ARBA" id="ARBA00022723"/>
    </source>
</evidence>
<dbReference type="GO" id="GO:0006368">
    <property type="term" value="P:transcription elongation by RNA polymerase II"/>
    <property type="evidence" value="ECO:0007669"/>
    <property type="project" value="TreeGrafter"/>
</dbReference>
<dbReference type="GO" id="GO:0008270">
    <property type="term" value="F:zinc ion binding"/>
    <property type="evidence" value="ECO:0007669"/>
    <property type="project" value="UniProtKB-KW"/>
</dbReference>
<evidence type="ECO:0000256" key="9">
    <source>
        <dbReference type="ARBA" id="ARBA00023242"/>
    </source>
</evidence>
<feature type="region of interest" description="Disordered" evidence="11">
    <location>
        <begin position="1"/>
        <end position="21"/>
    </location>
</feature>
<dbReference type="GO" id="GO:0000993">
    <property type="term" value="F:RNA polymerase II complex binding"/>
    <property type="evidence" value="ECO:0007669"/>
    <property type="project" value="TreeGrafter"/>
</dbReference>
<feature type="compositionally biased region" description="Basic residues" evidence="11">
    <location>
        <begin position="1"/>
        <end position="16"/>
    </location>
</feature>
<dbReference type="EMBL" id="CP034204">
    <property type="protein sequence ID" value="QBZ54249.1"/>
    <property type="molecule type" value="Genomic_DNA"/>
</dbReference>
<comment type="subcellular location">
    <subcellularLocation>
        <location evidence="2 10">Nucleus</location>
    </subcellularLocation>
</comment>
<comment type="similarity">
    <text evidence="3 10">Belongs to the ELOF1 family.</text>
</comment>
<evidence type="ECO:0000256" key="5">
    <source>
        <dbReference type="ARBA" id="ARBA00022771"/>
    </source>
</evidence>
<dbReference type="Gene3D" id="2.20.25.190">
    <property type="match status" value="1"/>
</dbReference>
<evidence type="ECO:0000256" key="11">
    <source>
        <dbReference type="SAM" id="MobiDB-lite"/>
    </source>
</evidence>
<dbReference type="OMA" id="CLDANKK"/>
<dbReference type="SUPFAM" id="SSF57783">
    <property type="entry name" value="Zinc beta-ribbon"/>
    <property type="match status" value="1"/>
</dbReference>
<feature type="region of interest" description="Disordered" evidence="11">
    <location>
        <begin position="84"/>
        <end position="123"/>
    </location>
</feature>
<keyword evidence="6 10" id="KW-0862">Zinc</keyword>
<evidence type="ECO:0000313" key="12">
    <source>
        <dbReference type="EMBL" id="QBZ54249.1"/>
    </source>
</evidence>